<protein>
    <recommendedName>
        <fullName evidence="4">DUF2972 domain-containing protein</fullName>
    </recommendedName>
</protein>
<accession>A0A2U8FEX4</accession>
<dbReference type="OrthoDB" id="5329998at2"/>
<feature type="compositionally biased region" description="Basic and acidic residues" evidence="1">
    <location>
        <begin position="398"/>
        <end position="416"/>
    </location>
</feature>
<evidence type="ECO:0000313" key="3">
    <source>
        <dbReference type="Proteomes" id="UP000244890"/>
    </source>
</evidence>
<dbReference type="Pfam" id="PF11186">
    <property type="entry name" value="DUF2972"/>
    <property type="match status" value="1"/>
</dbReference>
<feature type="compositionally biased region" description="Polar residues" evidence="1">
    <location>
        <begin position="355"/>
        <end position="364"/>
    </location>
</feature>
<organism evidence="2 3">
    <name type="scientific">Helicobacter apodemus</name>
    <dbReference type="NCBI Taxonomy" id="135569"/>
    <lineage>
        <taxon>Bacteria</taxon>
        <taxon>Pseudomonadati</taxon>
        <taxon>Campylobacterota</taxon>
        <taxon>Epsilonproteobacteria</taxon>
        <taxon>Campylobacterales</taxon>
        <taxon>Helicobacteraceae</taxon>
        <taxon>Helicobacter</taxon>
    </lineage>
</organism>
<dbReference type="KEGG" id="had:CDV25_07940"/>
<sequence>MSSFNPNSAKERIKNHLIYKLGLALITYDKQRKENLKHNNKIKKSQTPIIPNHTLCANLSYQQESFKNTYSSFNLWGGGQNNTYLVSLIPFAFLKLLLCLYKIKQTHKKQQQFYKQTIQLFPNLKYPSLQDCKDYQQSLCFQYHLAYLLGEALSKADKIWYKGGYFTLNKKIKEAKHIYKLHQEYKAILKVFNLPYCFIPKESLLQTLSFLKALKHLYNASDSKTTQTFFLHLFNQIPFYTQRPFLLKYKEEILEWLESKEFKEQYIKTNHPYPPLLNPKRLYKKESIEVKSQREDRGRSEDGGELQRRGDREDRETKEGKEVEIQSKETKEKETQSNSKGIKGIKTESKESQDGELQSNTNVFIDSKSKEEIKSKEIKSNKEMGDKESKDNGISGSHTKERIRGESEEVKHKEKLVALTIQSNNEVKSKEIKEDRNRETKEGKEVEIQSKETKEKETQNIKGIIKEISKQQEIQNQKENSEELVEVKTEINKGIGDRDSENVESKNEESLQPYANLSYESIPASLAWDLNLPLVGGYNGIWLYNSSAGGEATQFFFGYCEGIEFCTLCWRFKEYKSAYIYLYQNYLESKNIIFSFNAWQKGAEKFGNLLDKKVPIFSITRDYISRLKTGVNHIASTESKLKFKNFSLKDEISFPQIYYRGAYKNKPDINILKGNNFSLMWGDLGGLGLRLKWLKNAISKVYFIPIDAISGERAFYTFMQLSKILHFNLPQNSKAFSGKVNRYEGLIMLPCNLRVDTKDVDKHIQEIQVLITTYQLHPNHDNKLINIMNSIKVKAPQDNLVLYVKQEEFRVLMENKTLLRLLQEYFEKYFSALRGYIKNIQDNLFSEQDILNYFKNHPKLALEFKKQVQGDIEIIKSQSPHIIDSWKYYQEFLRICEEG</sequence>
<dbReference type="InterPro" id="IPR021353">
    <property type="entry name" value="DUF2972"/>
</dbReference>
<dbReference type="RefSeq" id="WP_108911496.1">
    <property type="nucleotide sequence ID" value="NZ_CP021886.1"/>
</dbReference>
<reference evidence="2 3" key="1">
    <citation type="submission" date="2017-06" db="EMBL/GenBank/DDBJ databases">
        <title>Complete genome of Helicobacter apodemus.</title>
        <authorList>
            <person name="Cho S."/>
        </authorList>
    </citation>
    <scope>NUCLEOTIDE SEQUENCE [LARGE SCALE GENOMIC DNA]</scope>
    <source>
        <strain evidence="3">SNUVETPUB-15-01</strain>
    </source>
</reference>
<name>A0A2U8FEX4_9HELI</name>
<feature type="region of interest" description="Disordered" evidence="1">
    <location>
        <begin position="288"/>
        <end position="416"/>
    </location>
</feature>
<dbReference type="EMBL" id="CP021886">
    <property type="protein sequence ID" value="AWI34703.1"/>
    <property type="molecule type" value="Genomic_DNA"/>
</dbReference>
<dbReference type="Proteomes" id="UP000244890">
    <property type="component" value="Chromosome"/>
</dbReference>
<evidence type="ECO:0008006" key="4">
    <source>
        <dbReference type="Google" id="ProtNLM"/>
    </source>
</evidence>
<proteinExistence type="predicted"/>
<dbReference type="AlphaFoldDB" id="A0A2U8FEX4"/>
<feature type="compositionally biased region" description="Basic and acidic residues" evidence="1">
    <location>
        <begin position="288"/>
        <end position="335"/>
    </location>
</feature>
<evidence type="ECO:0000256" key="1">
    <source>
        <dbReference type="SAM" id="MobiDB-lite"/>
    </source>
</evidence>
<evidence type="ECO:0000313" key="2">
    <source>
        <dbReference type="EMBL" id="AWI34703.1"/>
    </source>
</evidence>
<gene>
    <name evidence="2" type="ORF">CDV25_07940</name>
</gene>
<feature type="compositionally biased region" description="Basic and acidic residues" evidence="1">
    <location>
        <begin position="367"/>
        <end position="391"/>
    </location>
</feature>
<feature type="region of interest" description="Disordered" evidence="1">
    <location>
        <begin position="428"/>
        <end position="454"/>
    </location>
</feature>